<evidence type="ECO:0000313" key="2">
    <source>
        <dbReference type="Proteomes" id="UP000195089"/>
    </source>
</evidence>
<dbReference type="EMBL" id="NFDL01000093">
    <property type="protein sequence ID" value="OTY38800.1"/>
    <property type="molecule type" value="Genomic_DNA"/>
</dbReference>
<proteinExistence type="predicted"/>
<dbReference type="Proteomes" id="UP000195089">
    <property type="component" value="Unassembled WGS sequence"/>
</dbReference>
<evidence type="ECO:0008006" key="3">
    <source>
        <dbReference type="Google" id="ProtNLM"/>
    </source>
</evidence>
<gene>
    <name evidence="1" type="ORF">BK742_22350</name>
</gene>
<sequence length="120" mass="13530">MAVTIKGQEYVVRGIKTRDIPRLSRIVKKMDIKPDFKMLDELKNLGLQQKALGINLFIEVFAGLGEAEEDAFQLLSDLSTVDVETIKDLDLGELYNIVMEIKNVDTNFKPVFSKLVGLTK</sequence>
<accession>A0A2C9YMZ9</accession>
<comment type="caution">
    <text evidence="1">The sequence shown here is derived from an EMBL/GenBank/DDBJ whole genome shotgun (WGS) entry which is preliminary data.</text>
</comment>
<dbReference type="RefSeq" id="WP_088120211.1">
    <property type="nucleotide sequence ID" value="NZ_NFDL01000093.1"/>
</dbReference>
<name>A0A2C9YMZ9_BACTU</name>
<dbReference type="AlphaFoldDB" id="A0A2C9YMZ9"/>
<protein>
    <recommendedName>
        <fullName evidence="3">Phage tail protein</fullName>
    </recommendedName>
</protein>
<evidence type="ECO:0000313" key="1">
    <source>
        <dbReference type="EMBL" id="OTY38800.1"/>
    </source>
</evidence>
<organism evidence="1 2">
    <name type="scientific">Bacillus thuringiensis serovar pingluonsis</name>
    <dbReference type="NCBI Taxonomy" id="180881"/>
    <lineage>
        <taxon>Bacteria</taxon>
        <taxon>Bacillati</taxon>
        <taxon>Bacillota</taxon>
        <taxon>Bacilli</taxon>
        <taxon>Bacillales</taxon>
        <taxon>Bacillaceae</taxon>
        <taxon>Bacillus</taxon>
        <taxon>Bacillus cereus group</taxon>
    </lineage>
</organism>
<reference evidence="1 2" key="1">
    <citation type="submission" date="2016-10" db="EMBL/GenBank/DDBJ databases">
        <title>Comparative genomics of Bacillus thuringiensis reveals a path to pathogens against multiple invertebrate hosts.</title>
        <authorList>
            <person name="Zheng J."/>
            <person name="Gao Q."/>
            <person name="Liu H."/>
            <person name="Peng D."/>
            <person name="Ruan L."/>
            <person name="Sun M."/>
        </authorList>
    </citation>
    <scope>NUCLEOTIDE SEQUENCE [LARGE SCALE GENOMIC DNA]</scope>
    <source>
        <strain evidence="1">BGSC 4BX1</strain>
    </source>
</reference>